<evidence type="ECO:0000313" key="2">
    <source>
        <dbReference type="Proteomes" id="UP000005824"/>
    </source>
</evidence>
<protein>
    <submittedName>
        <fullName evidence="1">Uncharacterized protein</fullName>
    </submittedName>
</protein>
<proteinExistence type="predicted"/>
<keyword evidence="2" id="KW-1185">Reference proteome</keyword>
<dbReference type="AlphaFoldDB" id="B4D1E7"/>
<accession>B4D1E7</accession>
<dbReference type="Proteomes" id="UP000005824">
    <property type="component" value="Unassembled WGS sequence"/>
</dbReference>
<dbReference type="RefSeq" id="WP_006980060.1">
    <property type="nucleotide sequence ID" value="NZ_ABVL01000007.1"/>
</dbReference>
<reference evidence="1 2" key="1">
    <citation type="journal article" date="2011" name="J. Bacteriol.">
        <title>Genome sequence of Chthoniobacter flavus Ellin428, an aerobic heterotrophic soil bacterium.</title>
        <authorList>
            <person name="Kant R."/>
            <person name="van Passel M.W."/>
            <person name="Palva A."/>
            <person name="Lucas S."/>
            <person name="Lapidus A."/>
            <person name="Glavina Del Rio T."/>
            <person name="Dalin E."/>
            <person name="Tice H."/>
            <person name="Bruce D."/>
            <person name="Goodwin L."/>
            <person name="Pitluck S."/>
            <person name="Larimer F.W."/>
            <person name="Land M.L."/>
            <person name="Hauser L."/>
            <person name="Sangwan P."/>
            <person name="de Vos W.M."/>
            <person name="Janssen P.H."/>
            <person name="Smidt H."/>
        </authorList>
    </citation>
    <scope>NUCLEOTIDE SEQUENCE [LARGE SCALE GENOMIC DNA]</scope>
    <source>
        <strain evidence="1 2">Ellin428</strain>
    </source>
</reference>
<comment type="caution">
    <text evidence="1">The sequence shown here is derived from an EMBL/GenBank/DDBJ whole genome shotgun (WGS) entry which is preliminary data.</text>
</comment>
<organism evidence="1 2">
    <name type="scientific">Chthoniobacter flavus Ellin428</name>
    <dbReference type="NCBI Taxonomy" id="497964"/>
    <lineage>
        <taxon>Bacteria</taxon>
        <taxon>Pseudomonadati</taxon>
        <taxon>Verrucomicrobiota</taxon>
        <taxon>Spartobacteria</taxon>
        <taxon>Chthoniobacterales</taxon>
        <taxon>Chthoniobacteraceae</taxon>
        <taxon>Chthoniobacter</taxon>
    </lineage>
</organism>
<dbReference type="InParanoid" id="B4D1E7"/>
<name>B4D1E7_9BACT</name>
<gene>
    <name evidence="1" type="ORF">CfE428DRAFT_2735</name>
</gene>
<sequence length="77" mass="8743" precursor="true">MKPRRSVVIFWAAILLYALSIGPAARIGKGDKDYWIPPLSFDLFYAPLFGAAKVIPHGNDLLEKYWDFWTRGENSNG</sequence>
<dbReference type="EMBL" id="ABVL01000007">
    <property type="protein sequence ID" value="EDY19559.1"/>
    <property type="molecule type" value="Genomic_DNA"/>
</dbReference>
<evidence type="ECO:0000313" key="1">
    <source>
        <dbReference type="EMBL" id="EDY19559.1"/>
    </source>
</evidence>
<dbReference type="STRING" id="497964.CfE428DRAFT_2735"/>